<protein>
    <submittedName>
        <fullName evidence="1">Uncharacterized protein</fullName>
    </submittedName>
</protein>
<accession>A0A0A9H5M5</accession>
<reference evidence="1" key="1">
    <citation type="submission" date="2014-09" db="EMBL/GenBank/DDBJ databases">
        <authorList>
            <person name="Magalhaes I.L.F."/>
            <person name="Oliveira U."/>
            <person name="Santos F.R."/>
            <person name="Vidigal T.H.D.A."/>
            <person name="Brescovit A.D."/>
            <person name="Santos A.J."/>
        </authorList>
    </citation>
    <scope>NUCLEOTIDE SEQUENCE</scope>
    <source>
        <tissue evidence="1">Shoot tissue taken approximately 20 cm above the soil surface</tissue>
    </source>
</reference>
<proteinExistence type="predicted"/>
<evidence type="ECO:0000313" key="1">
    <source>
        <dbReference type="EMBL" id="JAE32057.1"/>
    </source>
</evidence>
<dbReference type="EMBL" id="GBRH01165839">
    <property type="protein sequence ID" value="JAE32057.1"/>
    <property type="molecule type" value="Transcribed_RNA"/>
</dbReference>
<organism evidence="1">
    <name type="scientific">Arundo donax</name>
    <name type="common">Giant reed</name>
    <name type="synonym">Donax arundinaceus</name>
    <dbReference type="NCBI Taxonomy" id="35708"/>
    <lineage>
        <taxon>Eukaryota</taxon>
        <taxon>Viridiplantae</taxon>
        <taxon>Streptophyta</taxon>
        <taxon>Embryophyta</taxon>
        <taxon>Tracheophyta</taxon>
        <taxon>Spermatophyta</taxon>
        <taxon>Magnoliopsida</taxon>
        <taxon>Liliopsida</taxon>
        <taxon>Poales</taxon>
        <taxon>Poaceae</taxon>
        <taxon>PACMAD clade</taxon>
        <taxon>Arundinoideae</taxon>
        <taxon>Arundineae</taxon>
        <taxon>Arundo</taxon>
    </lineage>
</organism>
<reference evidence="1" key="2">
    <citation type="journal article" date="2015" name="Data Brief">
        <title>Shoot transcriptome of the giant reed, Arundo donax.</title>
        <authorList>
            <person name="Barrero R.A."/>
            <person name="Guerrero F.D."/>
            <person name="Moolhuijzen P."/>
            <person name="Goolsby J.A."/>
            <person name="Tidwell J."/>
            <person name="Bellgard S.E."/>
            <person name="Bellgard M.I."/>
        </authorList>
    </citation>
    <scope>NUCLEOTIDE SEQUENCE</scope>
    <source>
        <tissue evidence="1">Shoot tissue taken approximately 20 cm above the soil surface</tissue>
    </source>
</reference>
<sequence length="48" mass="5304">MEELHVRDPRVLLLPPVDGAPRAALHVHLGLLPQQRRRCLALAAGHLP</sequence>
<name>A0A0A9H5M5_ARUDO</name>
<dbReference type="AlphaFoldDB" id="A0A0A9H5M5"/>